<keyword evidence="3" id="KW-0804">Transcription</keyword>
<dbReference type="PROSITE" id="PS00622">
    <property type="entry name" value="HTH_LUXR_1"/>
    <property type="match status" value="1"/>
</dbReference>
<feature type="repeat" description="TPR" evidence="4">
    <location>
        <begin position="543"/>
        <end position="576"/>
    </location>
</feature>
<dbReference type="InterPro" id="IPR011990">
    <property type="entry name" value="TPR-like_helical_dom_sf"/>
</dbReference>
<feature type="domain" description="HTH luxR-type" evidence="5">
    <location>
        <begin position="816"/>
        <end position="881"/>
    </location>
</feature>
<dbReference type="GO" id="GO:0003677">
    <property type="term" value="F:DNA binding"/>
    <property type="evidence" value="ECO:0007669"/>
    <property type="project" value="UniProtKB-KW"/>
</dbReference>
<evidence type="ECO:0000259" key="5">
    <source>
        <dbReference type="PROSITE" id="PS50043"/>
    </source>
</evidence>
<dbReference type="SUPFAM" id="SSF46894">
    <property type="entry name" value="C-terminal effector domain of the bipartite response regulators"/>
    <property type="match status" value="1"/>
</dbReference>
<evidence type="ECO:0000313" key="7">
    <source>
        <dbReference type="Proteomes" id="UP000448943"/>
    </source>
</evidence>
<gene>
    <name evidence="6" type="ORF">ERL59_14810</name>
</gene>
<dbReference type="Pfam" id="PF17874">
    <property type="entry name" value="TPR_MalT"/>
    <property type="match status" value="1"/>
</dbReference>
<name>A0A6N9Q5T9_9BACL</name>
<proteinExistence type="predicted"/>
<keyword evidence="7" id="KW-1185">Reference proteome</keyword>
<organism evidence="6 7">
    <name type="scientific">Chengkuizengella marina</name>
    <dbReference type="NCBI Taxonomy" id="2507566"/>
    <lineage>
        <taxon>Bacteria</taxon>
        <taxon>Bacillati</taxon>
        <taxon>Bacillota</taxon>
        <taxon>Bacilli</taxon>
        <taxon>Bacillales</taxon>
        <taxon>Paenibacillaceae</taxon>
        <taxon>Chengkuizengella</taxon>
    </lineage>
</organism>
<dbReference type="Gene3D" id="3.40.50.300">
    <property type="entry name" value="P-loop containing nucleotide triphosphate hydrolases"/>
    <property type="match status" value="1"/>
</dbReference>
<dbReference type="InterPro" id="IPR041617">
    <property type="entry name" value="TPR_MalT"/>
</dbReference>
<accession>A0A6N9Q5T9</accession>
<dbReference type="InterPro" id="IPR016032">
    <property type="entry name" value="Sig_transdc_resp-reg_C-effctor"/>
</dbReference>
<dbReference type="InterPro" id="IPR000792">
    <property type="entry name" value="Tscrpt_reg_LuxR_C"/>
</dbReference>
<dbReference type="PANTHER" id="PTHR44688:SF16">
    <property type="entry name" value="DNA-BINDING TRANSCRIPTIONAL ACTIVATOR DEVR_DOSR"/>
    <property type="match status" value="1"/>
</dbReference>
<evidence type="ECO:0000256" key="2">
    <source>
        <dbReference type="ARBA" id="ARBA00023125"/>
    </source>
</evidence>
<dbReference type="Gene3D" id="1.10.10.10">
    <property type="entry name" value="Winged helix-like DNA-binding domain superfamily/Winged helix DNA-binding domain"/>
    <property type="match status" value="1"/>
</dbReference>
<dbReference type="PROSITE" id="PS50043">
    <property type="entry name" value="HTH_LUXR_2"/>
    <property type="match status" value="1"/>
</dbReference>
<dbReference type="PROSITE" id="PS50005">
    <property type="entry name" value="TPR"/>
    <property type="match status" value="1"/>
</dbReference>
<dbReference type="SUPFAM" id="SSF48452">
    <property type="entry name" value="TPR-like"/>
    <property type="match status" value="1"/>
</dbReference>
<evidence type="ECO:0000256" key="1">
    <source>
        <dbReference type="ARBA" id="ARBA00023015"/>
    </source>
</evidence>
<keyword evidence="4" id="KW-0802">TPR repeat</keyword>
<dbReference type="InterPro" id="IPR019734">
    <property type="entry name" value="TPR_rpt"/>
</dbReference>
<dbReference type="InterPro" id="IPR059106">
    <property type="entry name" value="WHD_MalT"/>
</dbReference>
<dbReference type="SMART" id="SM00028">
    <property type="entry name" value="TPR"/>
    <property type="match status" value="3"/>
</dbReference>
<dbReference type="AlphaFoldDB" id="A0A6N9Q5T9"/>
<keyword evidence="1" id="KW-0805">Transcription regulation</keyword>
<dbReference type="Gene3D" id="1.25.40.10">
    <property type="entry name" value="Tetratricopeptide repeat domain"/>
    <property type="match status" value="1"/>
</dbReference>
<dbReference type="SMART" id="SM00421">
    <property type="entry name" value="HTH_LUXR"/>
    <property type="match status" value="1"/>
</dbReference>
<dbReference type="InterPro" id="IPR036388">
    <property type="entry name" value="WH-like_DNA-bd_sf"/>
</dbReference>
<reference evidence="6 7" key="1">
    <citation type="submission" date="2019-01" db="EMBL/GenBank/DDBJ databases">
        <title>Chengkuizengella sp. nov., isolated from deep-sea sediment of East Pacific Ocean.</title>
        <authorList>
            <person name="Yang J."/>
            <person name="Lai Q."/>
            <person name="Shao Z."/>
        </authorList>
    </citation>
    <scope>NUCLEOTIDE SEQUENCE [LARGE SCALE GENOMIC DNA]</scope>
    <source>
        <strain evidence="6 7">YPA3-1-1</strain>
    </source>
</reference>
<dbReference type="Pfam" id="PF25873">
    <property type="entry name" value="WHD_MalT"/>
    <property type="match status" value="1"/>
</dbReference>
<dbReference type="Proteomes" id="UP000448943">
    <property type="component" value="Unassembled WGS sequence"/>
</dbReference>
<sequence length="883" mass="100447">MNNTILSTKLSIPKARRELVIRNRLIQHLNDGMHRHLTLISAHAGFGKTTLVREWLASCNYAVAWLSLEEGDNNPNSFLTYIIAALQTLEKDLGKELLSLLRSPQPPKMEVILTSLLNEITSIPYNFILVLDDYHTIHTQPINYAMTFLLENMPSQMHLVITTREDPKFPLARLRARDQLTEVRDSDLRFTSSEAASFLNQVMNLRLSNKDIVDLVTKTEGWISGLQLAGISMSGHDDPSSFIKTFTGTHTFIMDYLVEEVLKQQSVYIQNFLLRTSILDRLCGPLCDAVMQDTPLIGQQNLEFLEKSNLFIIPLDNERRWYRYHHLFAELLKQRLLQDLDHSSENKKIDIAQLHIRASIWHEKNNYEIEAFQHAAAAGDVERAERLLLGNGTPLHFRGAIVPVIKWLETLSTEILNANPTLWVLYASVLSMSNHYNEVEPKLLAAEGALQGLEINRKTRNLVGHIAAIRAFLATVQNKVDVIVSESLIALENLSPDNLAVRTATTWKLGIAYERKGDNTKAKQAYTEVVSICNASGNKIIGILAATGLGNIQVKENFLEQAFKTYQQALKMKDDTPSSYSYRAYIGLARIYYEWNDLDASIEHIEKSIQLAKLIENVDQIITSNLLYVKTLLAKGDKDSASNILNEIKENVIQYNLEDRISEVSETEVILLLNQGKLLSAQKLAETYKTPLSQARVYLSQGDITKALNELNTFYQEVKQNGIREKVLKAMILKAVIFYTDGETEKSLELITDCLLEAKSGRFVRVFLDEGKHMERLLLKAYANRVMPEYIEFLLKAFKLEKQKFNCEEQTNMIHSQLLFETLSQRELEVLKLIGQGFSNKDISKRLFIALDTVKGHNRRIFDKLQVGRRTEAVAKAREIGLL</sequence>
<dbReference type="OrthoDB" id="1137593at2"/>
<dbReference type="PRINTS" id="PR00038">
    <property type="entry name" value="HTHLUXR"/>
</dbReference>
<dbReference type="SUPFAM" id="SSF52540">
    <property type="entry name" value="P-loop containing nucleoside triphosphate hydrolases"/>
    <property type="match status" value="1"/>
</dbReference>
<dbReference type="PANTHER" id="PTHR44688">
    <property type="entry name" value="DNA-BINDING TRANSCRIPTIONAL ACTIVATOR DEVR_DOSR"/>
    <property type="match status" value="1"/>
</dbReference>
<dbReference type="Pfam" id="PF00196">
    <property type="entry name" value="GerE"/>
    <property type="match status" value="1"/>
</dbReference>
<keyword evidence="2" id="KW-0238">DNA-binding</keyword>
<evidence type="ECO:0000313" key="6">
    <source>
        <dbReference type="EMBL" id="NBI30218.1"/>
    </source>
</evidence>
<dbReference type="InterPro" id="IPR027417">
    <property type="entry name" value="P-loop_NTPase"/>
</dbReference>
<evidence type="ECO:0000256" key="4">
    <source>
        <dbReference type="PROSITE-ProRule" id="PRU00339"/>
    </source>
</evidence>
<dbReference type="EMBL" id="SIJB01000030">
    <property type="protein sequence ID" value="NBI30218.1"/>
    <property type="molecule type" value="Genomic_DNA"/>
</dbReference>
<dbReference type="GO" id="GO:0006355">
    <property type="term" value="P:regulation of DNA-templated transcription"/>
    <property type="evidence" value="ECO:0007669"/>
    <property type="project" value="InterPro"/>
</dbReference>
<protein>
    <submittedName>
        <fullName evidence="6">LuxR family transcriptional regulator</fullName>
    </submittedName>
</protein>
<evidence type="ECO:0000256" key="3">
    <source>
        <dbReference type="ARBA" id="ARBA00023163"/>
    </source>
</evidence>
<dbReference type="CDD" id="cd06170">
    <property type="entry name" value="LuxR_C_like"/>
    <property type="match status" value="1"/>
</dbReference>
<comment type="caution">
    <text evidence="6">The sequence shown here is derived from an EMBL/GenBank/DDBJ whole genome shotgun (WGS) entry which is preliminary data.</text>
</comment>